<feature type="transmembrane region" description="Helical" evidence="8">
    <location>
        <begin position="291"/>
        <end position="309"/>
    </location>
</feature>
<name>A0ABP9HC91_9ACTN</name>
<protein>
    <recommendedName>
        <fullName evidence="11">Alpha-1,2-mannosyltransferase</fullName>
    </recommendedName>
</protein>
<keyword evidence="4 8" id="KW-0812">Transmembrane</keyword>
<evidence type="ECO:0000256" key="6">
    <source>
        <dbReference type="ARBA" id="ARBA00023136"/>
    </source>
</evidence>
<evidence type="ECO:0000256" key="4">
    <source>
        <dbReference type="ARBA" id="ARBA00022692"/>
    </source>
</evidence>
<dbReference type="Proteomes" id="UP001500466">
    <property type="component" value="Unassembled WGS sequence"/>
</dbReference>
<comment type="subcellular location">
    <subcellularLocation>
        <location evidence="1">Cell membrane</location>
        <topology evidence="1">Multi-pass membrane protein</topology>
    </subcellularLocation>
</comment>
<dbReference type="Pfam" id="PF09594">
    <property type="entry name" value="GT87"/>
    <property type="match status" value="1"/>
</dbReference>
<keyword evidence="2" id="KW-1003">Cell membrane</keyword>
<feature type="transmembrane region" description="Helical" evidence="8">
    <location>
        <begin position="7"/>
        <end position="28"/>
    </location>
</feature>
<accession>A0ABP9HC91</accession>
<evidence type="ECO:0000313" key="9">
    <source>
        <dbReference type="EMBL" id="GAA4967013.1"/>
    </source>
</evidence>
<evidence type="ECO:0000256" key="3">
    <source>
        <dbReference type="ARBA" id="ARBA00022679"/>
    </source>
</evidence>
<keyword evidence="3" id="KW-0808">Transferase</keyword>
<evidence type="ECO:0008006" key="11">
    <source>
        <dbReference type="Google" id="ProtNLM"/>
    </source>
</evidence>
<organism evidence="9 10">
    <name type="scientific">Yinghuangia aomiensis</name>
    <dbReference type="NCBI Taxonomy" id="676205"/>
    <lineage>
        <taxon>Bacteria</taxon>
        <taxon>Bacillati</taxon>
        <taxon>Actinomycetota</taxon>
        <taxon>Actinomycetes</taxon>
        <taxon>Kitasatosporales</taxon>
        <taxon>Streptomycetaceae</taxon>
        <taxon>Yinghuangia</taxon>
    </lineage>
</organism>
<sequence>MVWRPYAARISGVAAVLCFLAAAVWSWWSAWHLPSWDRQMDLHVYRGAVLAVRDGHPLYKYVAENGDPFTYPPFAAVVMWPLGWVSEPVARVLWTGATLAAVVGIAATLLARRGIEGRRRYTALTLVGASVLLLSAPVQSNLRFGQISVFLVLLAFLDVLDALPRPLRGVLVGIAAAIKLTPMLFIPYLWATGRRRDAVRASAAFAACTGLAHALWPADSTTFWTSAVFSTSRIGNLAASGNQSINGALIRTGVVPPERAVAWLLLSALICVIALVGACHSYRTGRAVQGAVIVGCATVAASPVSWTHHQVWLVLAGLLLVAGPGKARVGSGAALLIGMTISVGGWLPGGFVADNVRLLAALGVCAWGLAPLWHRGTVTAHVLPGVRVLLRPRTVMAYAAVAAVAAGVVVAVVREAPVTVRVRTAGDRDTALWGAGTDECATFAQAPLPGGRPGTTLACESAVDPVGGRQLNFGAGTAADGTVTIQGQVGPEVARLVFVTVEGTRAIEVPLIPAPGPTGGPIRLPGNAAVPRMGPAPFPGGPIEDHRINGARNFGIAVSNTSHALLLAYGPDGRLIAEGGDKLRYG</sequence>
<evidence type="ECO:0000256" key="8">
    <source>
        <dbReference type="SAM" id="Phobius"/>
    </source>
</evidence>
<keyword evidence="10" id="KW-1185">Reference proteome</keyword>
<evidence type="ECO:0000256" key="1">
    <source>
        <dbReference type="ARBA" id="ARBA00004651"/>
    </source>
</evidence>
<comment type="caution">
    <text evidence="9">The sequence shown here is derived from an EMBL/GenBank/DDBJ whole genome shotgun (WGS) entry which is preliminary data.</text>
</comment>
<evidence type="ECO:0000256" key="2">
    <source>
        <dbReference type="ARBA" id="ARBA00022475"/>
    </source>
</evidence>
<comment type="similarity">
    <text evidence="7">Belongs to the glycosyltransferase 87 family.</text>
</comment>
<dbReference type="RefSeq" id="WP_345676402.1">
    <property type="nucleotide sequence ID" value="NZ_BAABHS010000011.1"/>
</dbReference>
<feature type="transmembrane region" description="Helical" evidence="8">
    <location>
        <begin position="356"/>
        <end position="374"/>
    </location>
</feature>
<evidence type="ECO:0000313" key="10">
    <source>
        <dbReference type="Proteomes" id="UP001500466"/>
    </source>
</evidence>
<proteinExistence type="inferred from homology"/>
<keyword evidence="5 8" id="KW-1133">Transmembrane helix</keyword>
<feature type="transmembrane region" description="Helical" evidence="8">
    <location>
        <begin position="170"/>
        <end position="190"/>
    </location>
</feature>
<evidence type="ECO:0000256" key="5">
    <source>
        <dbReference type="ARBA" id="ARBA00022989"/>
    </source>
</evidence>
<reference evidence="10" key="1">
    <citation type="journal article" date="2019" name="Int. J. Syst. Evol. Microbiol.">
        <title>The Global Catalogue of Microorganisms (GCM) 10K type strain sequencing project: providing services to taxonomists for standard genome sequencing and annotation.</title>
        <authorList>
            <consortium name="The Broad Institute Genomics Platform"/>
            <consortium name="The Broad Institute Genome Sequencing Center for Infectious Disease"/>
            <person name="Wu L."/>
            <person name="Ma J."/>
        </authorList>
    </citation>
    <scope>NUCLEOTIDE SEQUENCE [LARGE SCALE GENOMIC DNA]</scope>
    <source>
        <strain evidence="10">JCM 17986</strain>
    </source>
</reference>
<feature type="transmembrane region" description="Helical" evidence="8">
    <location>
        <begin position="260"/>
        <end position="279"/>
    </location>
</feature>
<feature type="transmembrane region" description="Helical" evidence="8">
    <location>
        <begin position="394"/>
        <end position="413"/>
    </location>
</feature>
<dbReference type="InterPro" id="IPR018584">
    <property type="entry name" value="GT87"/>
</dbReference>
<keyword evidence="6 8" id="KW-0472">Membrane</keyword>
<evidence type="ECO:0000256" key="7">
    <source>
        <dbReference type="ARBA" id="ARBA00024033"/>
    </source>
</evidence>
<feature type="transmembrane region" description="Helical" evidence="8">
    <location>
        <begin position="329"/>
        <end position="349"/>
    </location>
</feature>
<dbReference type="EMBL" id="BAABHS010000011">
    <property type="protein sequence ID" value="GAA4967013.1"/>
    <property type="molecule type" value="Genomic_DNA"/>
</dbReference>
<gene>
    <name evidence="9" type="ORF">GCM10023205_34650</name>
</gene>
<feature type="transmembrane region" description="Helical" evidence="8">
    <location>
        <begin position="89"/>
        <end position="109"/>
    </location>
</feature>